<evidence type="ECO:0000256" key="1">
    <source>
        <dbReference type="PIRNR" id="PIRNR012524"/>
    </source>
</evidence>
<dbReference type="InterPro" id="IPR040764">
    <property type="entry name" value="CvfB_WH"/>
</dbReference>
<dbReference type="Pfam" id="PF13509">
    <property type="entry name" value="S1_2"/>
    <property type="match status" value="1"/>
</dbReference>
<comment type="caution">
    <text evidence="3">The sequence shown here is derived from an EMBL/GenBank/DDBJ whole genome shotgun (WGS) entry which is preliminary data.</text>
</comment>
<dbReference type="Gene3D" id="2.40.50.140">
    <property type="entry name" value="Nucleic acid-binding proteins"/>
    <property type="match status" value="2"/>
</dbReference>
<dbReference type="InterPro" id="IPR036388">
    <property type="entry name" value="WH-like_DNA-bd_sf"/>
</dbReference>
<dbReference type="AlphaFoldDB" id="A0A4R6TPK7"/>
<dbReference type="Proteomes" id="UP000295468">
    <property type="component" value="Unassembled WGS sequence"/>
</dbReference>
<name>A0A4R6TPK7_9FLAO</name>
<organism evidence="3 4">
    <name type="scientific">Zeaxanthinibacter enoshimensis</name>
    <dbReference type="NCBI Taxonomy" id="392009"/>
    <lineage>
        <taxon>Bacteria</taxon>
        <taxon>Pseudomonadati</taxon>
        <taxon>Bacteroidota</taxon>
        <taxon>Flavobacteriia</taxon>
        <taxon>Flavobacteriales</taxon>
        <taxon>Flavobacteriaceae</taxon>
        <taxon>Zeaxanthinibacter</taxon>
    </lineage>
</organism>
<reference evidence="3 4" key="1">
    <citation type="submission" date="2019-03" db="EMBL/GenBank/DDBJ databases">
        <title>Genomic Encyclopedia of Archaeal and Bacterial Type Strains, Phase II (KMG-II): from individual species to whole genera.</title>
        <authorList>
            <person name="Goeker M."/>
        </authorList>
    </citation>
    <scope>NUCLEOTIDE SEQUENCE [LARGE SCALE GENOMIC DNA]</scope>
    <source>
        <strain evidence="3 4">DSM 18435</strain>
    </source>
</reference>
<dbReference type="PANTHER" id="PTHR37296:SF1">
    <property type="entry name" value="CONSERVED VIRULENCE FACTOR B"/>
    <property type="match status" value="1"/>
</dbReference>
<dbReference type="EMBL" id="SNYI01000002">
    <property type="protein sequence ID" value="TDQ31565.1"/>
    <property type="molecule type" value="Genomic_DNA"/>
</dbReference>
<dbReference type="Pfam" id="PF17783">
    <property type="entry name" value="WHD_CvfB"/>
    <property type="match status" value="1"/>
</dbReference>
<dbReference type="InterPro" id="IPR039566">
    <property type="entry name" value="CvfB_S1_st"/>
</dbReference>
<dbReference type="RefSeq" id="WP_133644377.1">
    <property type="nucleotide sequence ID" value="NZ_SNYI01000002.1"/>
</dbReference>
<sequence>MIEIGNYNKLTILRSTSVGLFLGDEDVDDLLLPNKYVPEDYEIGDEIEVFCYLDHEERPVATTLKPRIKRNDFGFLRAEEVNNIGAFMDWGLEKHLLVPFKQQRSRIEAGQWYVVYCFLDDKTFRLVGSTKLDGFLSNDELTVAEGDEVSLLVSRKADLGWDVIVNKKHKGLVYSSDVFKQIRVGDELKGYVKTVRPDNKLDISLAPLGDRNREESADKIYRILQESDGVLWLHDKSDPEQIKAQLQMSKKTFKKAIGTLYRERKIEIREDGIYKV</sequence>
<dbReference type="SMART" id="SM00316">
    <property type="entry name" value="S1"/>
    <property type="match status" value="2"/>
</dbReference>
<dbReference type="InterPro" id="IPR012340">
    <property type="entry name" value="NA-bd_OB-fold"/>
</dbReference>
<evidence type="ECO:0000313" key="4">
    <source>
        <dbReference type="Proteomes" id="UP000295468"/>
    </source>
</evidence>
<comment type="similarity">
    <text evidence="1">Belongs to the CvfB family.</text>
</comment>
<dbReference type="PIRSF" id="PIRSF012524">
    <property type="entry name" value="YitL_S1"/>
    <property type="match status" value="1"/>
</dbReference>
<dbReference type="InterPro" id="IPR003029">
    <property type="entry name" value="S1_domain"/>
</dbReference>
<dbReference type="PANTHER" id="PTHR37296">
    <property type="entry name" value="CONSERVED VIRULENCE FACTOR B"/>
    <property type="match status" value="1"/>
</dbReference>
<gene>
    <name evidence="3" type="ORF">CLV82_2273</name>
</gene>
<feature type="domain" description="S1 motif" evidence="2">
    <location>
        <begin position="3"/>
        <end position="65"/>
    </location>
</feature>
<evidence type="ECO:0000313" key="3">
    <source>
        <dbReference type="EMBL" id="TDQ31565.1"/>
    </source>
</evidence>
<proteinExistence type="inferred from homology"/>
<accession>A0A4R6TPK7</accession>
<protein>
    <recommendedName>
        <fullName evidence="2">S1 motif domain-containing protein</fullName>
    </recommendedName>
</protein>
<dbReference type="OrthoDB" id="9801597at2"/>
<dbReference type="Gene3D" id="1.10.10.10">
    <property type="entry name" value="Winged helix-like DNA-binding domain superfamily/Winged helix DNA-binding domain"/>
    <property type="match status" value="1"/>
</dbReference>
<keyword evidence="4" id="KW-1185">Reference proteome</keyword>
<evidence type="ECO:0000259" key="2">
    <source>
        <dbReference type="SMART" id="SM00316"/>
    </source>
</evidence>
<dbReference type="InterPro" id="IPR014464">
    <property type="entry name" value="CvfB_fam"/>
</dbReference>
<feature type="domain" description="S1 motif" evidence="2">
    <location>
        <begin position="144"/>
        <end position="206"/>
    </location>
</feature>
<dbReference type="GO" id="GO:0003676">
    <property type="term" value="F:nucleic acid binding"/>
    <property type="evidence" value="ECO:0007669"/>
    <property type="project" value="InterPro"/>
</dbReference>